<gene>
    <name evidence="8" type="ORF">A9F13_01g04609</name>
</gene>
<reference evidence="8 9" key="1">
    <citation type="submission" date="2017-04" db="EMBL/GenBank/DDBJ databases">
        <title>Draft genome of the yeast Clavispora lusitaniae type strain CBS 6936.</title>
        <authorList>
            <person name="Durrens P."/>
            <person name="Klopp C."/>
            <person name="Biteau N."/>
            <person name="Fitton-Ouhabi V."/>
            <person name="Dementhon K."/>
            <person name="Accoceberry I."/>
            <person name="Sherman D.J."/>
            <person name="Noel T."/>
        </authorList>
    </citation>
    <scope>NUCLEOTIDE SEQUENCE [LARGE SCALE GENOMIC DNA]</scope>
    <source>
        <strain evidence="8 9">CBS 6936</strain>
    </source>
</reference>
<dbReference type="EMBL" id="LYUB02000001">
    <property type="protein sequence ID" value="OVF11014.1"/>
    <property type="molecule type" value="Genomic_DNA"/>
</dbReference>
<proteinExistence type="inferred from homology"/>
<feature type="compositionally biased region" description="Polar residues" evidence="6">
    <location>
        <begin position="1"/>
        <end position="15"/>
    </location>
</feature>
<sequence length="678" mass="76573">MSIQPGIQNNDSSEGLVTPEDQDNSDKPNSVVEKRSQTDQPMSRSRSSTTSAFLRFIHHGSYSDLPASSKSNNRMISLFRLLLIELNLPGPTSSKRKSKEDEEAENQAYEQLSSMVSVPLYLEKFIVYGLLVCLNSLLTLFTLIPLKICIITYTTTSDLIRLKKLNLQLIRRNFHFVKRDILTLMLIVLTIYTLGSPLLDISRLYHDIRGQAHIKLYVMFGVLEVTDKLLSSIGSEIFTVLVGIPLTDGSPENMLKLFLFSLIALVYSTCHSYALIYQCVSLHVAANSYSNALLALLLSNQFAELKGAVFKKFDKEGLFQVSMSDLTERFQLSIMLFIITLRNLSQLGSTQLGLIPDSWKSWNKWFGAIFGPSMVVLGSEVFVDWLKHCFINKFNRIRPTVYDNFLYVLSLDFHEVFISNSKSLTSREASDYLVLAKRIGLPIISLAICFLRMSLSDLKNVFWPASVTFMSLSSSLALLCLTFIALLVMRLMISLWLLKWGRRIKRNHEARQSELVKKSSHSFMTPDHSQFVSSSVDVDSPLNNDLSDDSNISIGVNTESDLTQAFIDLPTLGASFIQTSSQTTIPSTHDQISCSKDLLENEISRSFIPGVPNTEMSSINPSTRSYIYDYGEKIPPTLEEKRNAEVKKRRIGSPIVEHPDNDSLSKVKRYEMASKRIW</sequence>
<evidence type="ECO:0000313" key="9">
    <source>
        <dbReference type="Proteomes" id="UP000195602"/>
    </source>
</evidence>
<dbReference type="KEGG" id="clus:A9F13_01g04609"/>
<evidence type="ECO:0000256" key="5">
    <source>
        <dbReference type="ARBA" id="ARBA00023136"/>
    </source>
</evidence>
<dbReference type="PANTHER" id="PTHR13317:SF4">
    <property type="entry name" value="TRANSMEMBRANE ANTERIOR POSTERIOR TRANSFORMATION PROTEIN 1 HOMOLOG"/>
    <property type="match status" value="1"/>
</dbReference>
<keyword evidence="5 7" id="KW-0472">Membrane</keyword>
<evidence type="ECO:0000256" key="1">
    <source>
        <dbReference type="ARBA" id="ARBA00004141"/>
    </source>
</evidence>
<comment type="subcellular location">
    <subcellularLocation>
        <location evidence="1">Membrane</location>
        <topology evidence="1">Multi-pass membrane protein</topology>
    </subcellularLocation>
</comment>
<feature type="compositionally biased region" description="Polar residues" evidence="6">
    <location>
        <begin position="38"/>
        <end position="47"/>
    </location>
</feature>
<keyword evidence="4 7" id="KW-1133">Transmembrane helix</keyword>
<feature type="transmembrane region" description="Helical" evidence="7">
    <location>
        <begin position="432"/>
        <end position="455"/>
    </location>
</feature>
<evidence type="ECO:0000256" key="7">
    <source>
        <dbReference type="SAM" id="Phobius"/>
    </source>
</evidence>
<evidence type="ECO:0000256" key="6">
    <source>
        <dbReference type="SAM" id="MobiDB-lite"/>
    </source>
</evidence>
<evidence type="ECO:0000256" key="2">
    <source>
        <dbReference type="ARBA" id="ARBA00008803"/>
    </source>
</evidence>
<dbReference type="Pfam" id="PF05346">
    <property type="entry name" value="DUF747"/>
    <property type="match status" value="1"/>
</dbReference>
<feature type="transmembrane region" description="Helical" evidence="7">
    <location>
        <begin position="258"/>
        <end position="276"/>
    </location>
</feature>
<feature type="region of interest" description="Disordered" evidence="6">
    <location>
        <begin position="1"/>
        <end position="47"/>
    </location>
</feature>
<feature type="transmembrane region" description="Helical" evidence="7">
    <location>
        <begin position="125"/>
        <end position="155"/>
    </location>
</feature>
<dbReference type="Proteomes" id="UP000195602">
    <property type="component" value="Unassembled WGS sequence"/>
</dbReference>
<evidence type="ECO:0000256" key="3">
    <source>
        <dbReference type="ARBA" id="ARBA00022692"/>
    </source>
</evidence>
<dbReference type="AlphaFoldDB" id="A0AA91T456"/>
<dbReference type="InterPro" id="IPR008010">
    <property type="entry name" value="Tatp1"/>
</dbReference>
<comment type="similarity">
    <text evidence="2">Belongs to the TAPT1 family.</text>
</comment>
<feature type="transmembrane region" description="Helical" evidence="7">
    <location>
        <begin position="475"/>
        <end position="498"/>
    </location>
</feature>
<organism evidence="8 9">
    <name type="scientific">Clavispora lusitaniae</name>
    <name type="common">Candida lusitaniae</name>
    <dbReference type="NCBI Taxonomy" id="36911"/>
    <lineage>
        <taxon>Eukaryota</taxon>
        <taxon>Fungi</taxon>
        <taxon>Dikarya</taxon>
        <taxon>Ascomycota</taxon>
        <taxon>Saccharomycotina</taxon>
        <taxon>Pichiomycetes</taxon>
        <taxon>Metschnikowiaceae</taxon>
        <taxon>Clavispora</taxon>
    </lineage>
</organism>
<keyword evidence="3 7" id="KW-0812">Transmembrane</keyword>
<feature type="transmembrane region" description="Helical" evidence="7">
    <location>
        <begin position="176"/>
        <end position="195"/>
    </location>
</feature>
<evidence type="ECO:0000313" key="8">
    <source>
        <dbReference type="EMBL" id="OVF11014.1"/>
    </source>
</evidence>
<accession>A0AA91T456</accession>
<dbReference type="GO" id="GO:0005789">
    <property type="term" value="C:endoplasmic reticulum membrane"/>
    <property type="evidence" value="ECO:0007669"/>
    <property type="project" value="TreeGrafter"/>
</dbReference>
<comment type="caution">
    <text evidence="8">The sequence shown here is derived from an EMBL/GenBank/DDBJ whole genome shotgun (WGS) entry which is preliminary data.</text>
</comment>
<dbReference type="PANTHER" id="PTHR13317">
    <property type="entry name" value="TRANSMEMBRANE ANTERIOR POSTERIOR TRANSFORMATION PROTEIN 1 HOMOLOG"/>
    <property type="match status" value="1"/>
</dbReference>
<protein>
    <submittedName>
        <fullName evidence="8">Endoplasmic reticulum membrane protein</fullName>
    </submittedName>
</protein>
<evidence type="ECO:0000256" key="4">
    <source>
        <dbReference type="ARBA" id="ARBA00022989"/>
    </source>
</evidence>
<name>A0AA91T456_CLALS</name>